<dbReference type="SUPFAM" id="SSF47413">
    <property type="entry name" value="lambda repressor-like DNA-binding domains"/>
    <property type="match status" value="1"/>
</dbReference>
<dbReference type="Gene3D" id="1.10.260.40">
    <property type="entry name" value="lambda repressor-like DNA-binding domains"/>
    <property type="match status" value="1"/>
</dbReference>
<keyword evidence="3" id="KW-0238">DNA-binding</keyword>
<keyword evidence="8" id="KW-1185">Reference proteome</keyword>
<evidence type="ECO:0000313" key="8">
    <source>
        <dbReference type="Proteomes" id="UP000613208"/>
    </source>
</evidence>
<dbReference type="AlphaFoldDB" id="A0A916VBN7"/>
<dbReference type="Proteomes" id="UP000613208">
    <property type="component" value="Unassembled WGS sequence"/>
</dbReference>
<evidence type="ECO:0000256" key="5">
    <source>
        <dbReference type="SAM" id="Coils"/>
    </source>
</evidence>
<name>A0A916VBN7_9FIRM</name>
<dbReference type="SUPFAM" id="SSF53822">
    <property type="entry name" value="Periplasmic binding protein-like I"/>
    <property type="match status" value="1"/>
</dbReference>
<feature type="domain" description="HTH lacI-type" evidence="6">
    <location>
        <begin position="5"/>
        <end position="59"/>
    </location>
</feature>
<dbReference type="PANTHER" id="PTHR30146">
    <property type="entry name" value="LACI-RELATED TRANSCRIPTIONAL REPRESSOR"/>
    <property type="match status" value="1"/>
</dbReference>
<dbReference type="Gene3D" id="3.40.50.2300">
    <property type="match status" value="2"/>
</dbReference>
<dbReference type="SMART" id="SM00354">
    <property type="entry name" value="HTH_LACI"/>
    <property type="match status" value="1"/>
</dbReference>
<dbReference type="InterPro" id="IPR046335">
    <property type="entry name" value="LacI/GalR-like_sensor"/>
</dbReference>
<keyword evidence="1" id="KW-0678">Repressor</keyword>
<proteinExistence type="predicted"/>
<gene>
    <name evidence="7" type="ORF">ANBU17_00870</name>
</gene>
<evidence type="ECO:0000256" key="2">
    <source>
        <dbReference type="ARBA" id="ARBA00023015"/>
    </source>
</evidence>
<reference evidence="7" key="1">
    <citation type="submission" date="2020-06" db="EMBL/GenBank/DDBJ databases">
        <title>Characterization of fructooligosaccharide metabolism and fructooligosaccharide-degrading enzymes in human commensal butyrate producers.</title>
        <authorList>
            <person name="Tanno H."/>
            <person name="Fujii T."/>
            <person name="Hirano K."/>
            <person name="Maeno S."/>
            <person name="Tonozuka T."/>
            <person name="Sakamoto M."/>
            <person name="Ohkuma M."/>
            <person name="Tochio T."/>
            <person name="Endo A."/>
        </authorList>
    </citation>
    <scope>NUCLEOTIDE SEQUENCE</scope>
    <source>
        <strain evidence="7">JCM 17466</strain>
    </source>
</reference>
<dbReference type="InterPro" id="IPR000843">
    <property type="entry name" value="HTH_LacI"/>
</dbReference>
<dbReference type="Pfam" id="PF00356">
    <property type="entry name" value="LacI"/>
    <property type="match status" value="1"/>
</dbReference>
<keyword evidence="5" id="KW-0175">Coiled coil</keyword>
<evidence type="ECO:0000259" key="6">
    <source>
        <dbReference type="PROSITE" id="PS50932"/>
    </source>
</evidence>
<dbReference type="EMBL" id="BLYI01000003">
    <property type="protein sequence ID" value="GFO83740.1"/>
    <property type="molecule type" value="Genomic_DNA"/>
</dbReference>
<dbReference type="CDD" id="cd01392">
    <property type="entry name" value="HTH_LacI"/>
    <property type="match status" value="1"/>
</dbReference>
<evidence type="ECO:0000313" key="7">
    <source>
        <dbReference type="EMBL" id="GFO83740.1"/>
    </source>
</evidence>
<keyword evidence="2" id="KW-0805">Transcription regulation</keyword>
<evidence type="ECO:0000256" key="3">
    <source>
        <dbReference type="ARBA" id="ARBA00023125"/>
    </source>
</evidence>
<dbReference type="GO" id="GO:0003700">
    <property type="term" value="F:DNA-binding transcription factor activity"/>
    <property type="evidence" value="ECO:0007669"/>
    <property type="project" value="TreeGrafter"/>
</dbReference>
<dbReference type="InterPro" id="IPR010982">
    <property type="entry name" value="Lambda_DNA-bd_dom_sf"/>
</dbReference>
<dbReference type="PROSITE" id="PS50932">
    <property type="entry name" value="HTH_LACI_2"/>
    <property type="match status" value="1"/>
</dbReference>
<accession>A0A916VBN7</accession>
<dbReference type="PANTHER" id="PTHR30146:SF95">
    <property type="entry name" value="RIBOSE OPERON REPRESSOR"/>
    <property type="match status" value="1"/>
</dbReference>
<dbReference type="Pfam" id="PF13377">
    <property type="entry name" value="Peripla_BP_3"/>
    <property type="match status" value="1"/>
</dbReference>
<evidence type="ECO:0000256" key="4">
    <source>
        <dbReference type="ARBA" id="ARBA00023163"/>
    </source>
</evidence>
<dbReference type="GO" id="GO:0000976">
    <property type="term" value="F:transcription cis-regulatory region binding"/>
    <property type="evidence" value="ECO:0007669"/>
    <property type="project" value="TreeGrafter"/>
</dbReference>
<protein>
    <submittedName>
        <fullName evidence="7">LacI family transcriptional regulator</fullName>
    </submittedName>
</protein>
<dbReference type="RefSeq" id="WP_201309554.1">
    <property type="nucleotide sequence ID" value="NZ_BLYI01000003.1"/>
</dbReference>
<dbReference type="InterPro" id="IPR028082">
    <property type="entry name" value="Peripla_BP_I"/>
</dbReference>
<comment type="caution">
    <text evidence="7">The sequence shown here is derived from an EMBL/GenBank/DDBJ whole genome shotgun (WGS) entry which is preliminary data.</text>
</comment>
<keyword evidence="4" id="KW-0804">Transcription</keyword>
<organism evidence="7 8">
    <name type="scientific">Anaerostipes butyraticus</name>
    <dbReference type="NCBI Taxonomy" id="645466"/>
    <lineage>
        <taxon>Bacteria</taxon>
        <taxon>Bacillati</taxon>
        <taxon>Bacillota</taxon>
        <taxon>Clostridia</taxon>
        <taxon>Lachnospirales</taxon>
        <taxon>Lachnospiraceae</taxon>
        <taxon>Anaerostipes</taxon>
    </lineage>
</organism>
<sequence>MNKKVTFSDIAKYTNVSKMTVSRYFNDPGSLTPETKGKIEKALKELNYKSNKVAKILANGRSEFIGIIIPELFFDYYSQVLNEILTTYNDFNYKFLVFAGNHDQELEKKYIEELLAYQVEGLIILSYTLPSEVLKEYNIPIVTIEREDQYVTSINTNNYLGAQLAAEHLIQDQCDILININSFVRENVPAYDRIRGFEDTCRQNQIPCKIIQKNFKNDYDVTYELLDSVYQHLESEYSNKRKGVFLSNDNYANIFLNILIKNKKQIPEEYEIIGFDNTISKESIIPITTVAQNIQKIARSAVEELKEQIESKDSEKKSEIRHVIIDPQLIIRGTTGKNSYTAE</sequence>
<feature type="coiled-coil region" evidence="5">
    <location>
        <begin position="295"/>
        <end position="322"/>
    </location>
</feature>
<evidence type="ECO:0000256" key="1">
    <source>
        <dbReference type="ARBA" id="ARBA00022491"/>
    </source>
</evidence>